<dbReference type="EMBL" id="PIOC01000019">
    <property type="protein sequence ID" value="RDW17626.1"/>
    <property type="molecule type" value="Genomic_DNA"/>
</dbReference>
<dbReference type="InterPro" id="IPR052892">
    <property type="entry name" value="NA-targeting_endonuclease"/>
</dbReference>
<dbReference type="GO" id="GO:0003676">
    <property type="term" value="F:nucleic acid binding"/>
    <property type="evidence" value="ECO:0007669"/>
    <property type="project" value="InterPro"/>
</dbReference>
<reference evidence="3" key="1">
    <citation type="submission" date="2017-11" db="EMBL/GenBank/DDBJ databases">
        <authorList>
            <person name="Zhu W."/>
        </authorList>
    </citation>
    <scope>NUCLEOTIDE SEQUENCE [LARGE SCALE GENOMIC DNA]</scope>
    <source>
        <strain evidence="3">CAU 1183</strain>
    </source>
</reference>
<accession>A0A3D8PNE4</accession>
<gene>
    <name evidence="2" type="ORF">CWR48_14010</name>
</gene>
<evidence type="ECO:0000259" key="1">
    <source>
        <dbReference type="SMART" id="SM00507"/>
    </source>
</evidence>
<dbReference type="InterPro" id="IPR002711">
    <property type="entry name" value="HNH"/>
</dbReference>
<feature type="domain" description="HNH nuclease" evidence="1">
    <location>
        <begin position="137"/>
        <end position="187"/>
    </location>
</feature>
<dbReference type="Pfam" id="PF01844">
    <property type="entry name" value="HNH"/>
    <property type="match status" value="1"/>
</dbReference>
<proteinExistence type="predicted"/>
<dbReference type="CDD" id="cd00085">
    <property type="entry name" value="HNHc"/>
    <property type="match status" value="1"/>
</dbReference>
<dbReference type="AlphaFoldDB" id="A0A3D8PNE4"/>
<dbReference type="Gene3D" id="1.10.30.50">
    <property type="match status" value="1"/>
</dbReference>
<dbReference type="Proteomes" id="UP000257143">
    <property type="component" value="Unassembled WGS sequence"/>
</dbReference>
<dbReference type="PANTHER" id="PTHR33877">
    <property type="entry name" value="SLL1193 PROTEIN"/>
    <property type="match status" value="1"/>
</dbReference>
<sequence>MNNTTNEAEKKACTKCGIEKPFTNEYYAKDNRKKSGLRSACKECGNEYRRNNRGKVNQYLKEYHVKNKEKISNNKKKYYQENKEEKQAYALKYRKENIESIRAYKKKHKRENRDFYNYHKQKRRAIINKLPHSLDVEQWNEIKIRFNHKCAYCGMKLELQQEHFIPVSKGGEYTRNNIIPACIHCNSSKNDKNFFDWYPTYKYYSEQRESEILKFLNYESNKTQQLSIL</sequence>
<dbReference type="PANTHER" id="PTHR33877:SF1">
    <property type="entry name" value="TYPE IV METHYL-DIRECTED RESTRICTION ENZYME ECOKMCRA"/>
    <property type="match status" value="1"/>
</dbReference>
<dbReference type="OrthoDB" id="2666697at2"/>
<dbReference type="RefSeq" id="WP_115773874.1">
    <property type="nucleotide sequence ID" value="NZ_PIOC01000019.1"/>
</dbReference>
<dbReference type="SMART" id="SM00507">
    <property type="entry name" value="HNHc"/>
    <property type="match status" value="1"/>
</dbReference>
<comment type="caution">
    <text evidence="2">The sequence shown here is derived from an EMBL/GenBank/DDBJ whole genome shotgun (WGS) entry which is preliminary data.</text>
</comment>
<evidence type="ECO:0000313" key="3">
    <source>
        <dbReference type="Proteomes" id="UP000257143"/>
    </source>
</evidence>
<keyword evidence="3" id="KW-1185">Reference proteome</keyword>
<evidence type="ECO:0000313" key="2">
    <source>
        <dbReference type="EMBL" id="RDW17626.1"/>
    </source>
</evidence>
<dbReference type="GO" id="GO:0008270">
    <property type="term" value="F:zinc ion binding"/>
    <property type="evidence" value="ECO:0007669"/>
    <property type="project" value="InterPro"/>
</dbReference>
<dbReference type="InterPro" id="IPR003615">
    <property type="entry name" value="HNH_nuc"/>
</dbReference>
<dbReference type="GO" id="GO:0004519">
    <property type="term" value="F:endonuclease activity"/>
    <property type="evidence" value="ECO:0007669"/>
    <property type="project" value="InterPro"/>
</dbReference>
<protein>
    <recommendedName>
        <fullName evidence="1">HNH nuclease domain-containing protein</fullName>
    </recommendedName>
</protein>
<organism evidence="2 3">
    <name type="scientific">Oceanobacillus arenosus</name>
    <dbReference type="NCBI Taxonomy" id="1229153"/>
    <lineage>
        <taxon>Bacteria</taxon>
        <taxon>Bacillati</taxon>
        <taxon>Bacillota</taxon>
        <taxon>Bacilli</taxon>
        <taxon>Bacillales</taxon>
        <taxon>Bacillaceae</taxon>
        <taxon>Oceanobacillus</taxon>
    </lineage>
</organism>
<name>A0A3D8PNE4_9BACI</name>